<proteinExistence type="predicted"/>
<accession>A0ABD0LST0</accession>
<organism evidence="1 2">
    <name type="scientific">Batillaria attramentaria</name>
    <dbReference type="NCBI Taxonomy" id="370345"/>
    <lineage>
        <taxon>Eukaryota</taxon>
        <taxon>Metazoa</taxon>
        <taxon>Spiralia</taxon>
        <taxon>Lophotrochozoa</taxon>
        <taxon>Mollusca</taxon>
        <taxon>Gastropoda</taxon>
        <taxon>Caenogastropoda</taxon>
        <taxon>Sorbeoconcha</taxon>
        <taxon>Cerithioidea</taxon>
        <taxon>Batillariidae</taxon>
        <taxon>Batillaria</taxon>
    </lineage>
</organism>
<sequence length="89" mass="10347">MQSKKRRKERKDNFLCAVALVVVLCWFLQSQLHAPTMEKNPAEEKHWCLQTQTADQPTQDRNFMQVLVTSAVYRGRCITESAAIFSFQI</sequence>
<reference evidence="1 2" key="1">
    <citation type="journal article" date="2023" name="Sci. Data">
        <title>Genome assembly of the Korean intertidal mud-creeper Batillaria attramentaria.</title>
        <authorList>
            <person name="Patra A.K."/>
            <person name="Ho P.T."/>
            <person name="Jun S."/>
            <person name="Lee S.J."/>
            <person name="Kim Y."/>
            <person name="Won Y.J."/>
        </authorList>
    </citation>
    <scope>NUCLEOTIDE SEQUENCE [LARGE SCALE GENOMIC DNA]</scope>
    <source>
        <strain evidence="1">Wonlab-2016</strain>
    </source>
</reference>
<gene>
    <name evidence="1" type="ORF">BaRGS_00006288</name>
</gene>
<name>A0ABD0LST0_9CAEN</name>
<comment type="caution">
    <text evidence="1">The sequence shown here is derived from an EMBL/GenBank/DDBJ whole genome shotgun (WGS) entry which is preliminary data.</text>
</comment>
<keyword evidence="2" id="KW-1185">Reference proteome</keyword>
<dbReference type="AlphaFoldDB" id="A0ABD0LST0"/>
<dbReference type="Proteomes" id="UP001519460">
    <property type="component" value="Unassembled WGS sequence"/>
</dbReference>
<protein>
    <recommendedName>
        <fullName evidence="3">Secreted protein</fullName>
    </recommendedName>
</protein>
<evidence type="ECO:0000313" key="2">
    <source>
        <dbReference type="Proteomes" id="UP001519460"/>
    </source>
</evidence>
<evidence type="ECO:0008006" key="3">
    <source>
        <dbReference type="Google" id="ProtNLM"/>
    </source>
</evidence>
<dbReference type="EMBL" id="JACVVK020000026">
    <property type="protein sequence ID" value="KAK7502335.1"/>
    <property type="molecule type" value="Genomic_DNA"/>
</dbReference>
<evidence type="ECO:0000313" key="1">
    <source>
        <dbReference type="EMBL" id="KAK7502335.1"/>
    </source>
</evidence>